<comment type="caution">
    <text evidence="5">The sequence shown here is derived from an EMBL/GenBank/DDBJ whole genome shotgun (WGS) entry which is preliminary data.</text>
</comment>
<keyword evidence="3" id="KW-0812">Transmembrane</keyword>
<dbReference type="InterPro" id="IPR018114">
    <property type="entry name" value="TRYPSIN_HIS"/>
</dbReference>
<feature type="region of interest" description="Disordered" evidence="2">
    <location>
        <begin position="1099"/>
        <end position="1126"/>
    </location>
</feature>
<evidence type="ECO:0000256" key="3">
    <source>
        <dbReference type="SAM" id="Phobius"/>
    </source>
</evidence>
<feature type="compositionally biased region" description="Polar residues" evidence="2">
    <location>
        <begin position="493"/>
        <end position="507"/>
    </location>
</feature>
<protein>
    <submittedName>
        <fullName evidence="5">STUB proteinase</fullName>
    </submittedName>
</protein>
<dbReference type="Proteomes" id="UP000669903">
    <property type="component" value="Unassembled WGS sequence"/>
</dbReference>
<keyword evidence="3" id="KW-1133">Transmembrane helix</keyword>
<dbReference type="InterPro" id="IPR001254">
    <property type="entry name" value="Trypsin_dom"/>
</dbReference>
<dbReference type="CDD" id="cd00190">
    <property type="entry name" value="Tryp_SPc"/>
    <property type="match status" value="1"/>
</dbReference>
<feature type="domain" description="Peptidase S1" evidence="4">
    <location>
        <begin position="794"/>
        <end position="1054"/>
    </location>
</feature>
<dbReference type="PROSITE" id="PS50240">
    <property type="entry name" value="TRYPSIN_DOM"/>
    <property type="match status" value="1"/>
</dbReference>
<evidence type="ECO:0000256" key="1">
    <source>
        <dbReference type="ARBA" id="ARBA00023157"/>
    </source>
</evidence>
<dbReference type="Pfam" id="PF00089">
    <property type="entry name" value="Trypsin"/>
    <property type="match status" value="1"/>
</dbReference>
<feature type="region of interest" description="Disordered" evidence="2">
    <location>
        <begin position="421"/>
        <end position="440"/>
    </location>
</feature>
<feature type="compositionally biased region" description="Low complexity" evidence="2">
    <location>
        <begin position="455"/>
        <end position="489"/>
    </location>
</feature>
<dbReference type="SUPFAM" id="SSF50494">
    <property type="entry name" value="Trypsin-like serine proteases"/>
    <property type="match status" value="1"/>
</dbReference>
<dbReference type="FunFam" id="2.40.10.10:FF:000068">
    <property type="entry name" value="transmembrane protease serine 2"/>
    <property type="match status" value="1"/>
</dbReference>
<feature type="compositionally biased region" description="Low complexity" evidence="2">
    <location>
        <begin position="603"/>
        <end position="639"/>
    </location>
</feature>
<keyword evidence="1" id="KW-1015">Disulfide bond</keyword>
<feature type="compositionally biased region" description="Low complexity" evidence="2">
    <location>
        <begin position="326"/>
        <end position="359"/>
    </location>
</feature>
<dbReference type="AlphaFoldDB" id="A0A836FIH2"/>
<feature type="region of interest" description="Disordered" evidence="2">
    <location>
        <begin position="455"/>
        <end position="531"/>
    </location>
</feature>
<evidence type="ECO:0000256" key="2">
    <source>
        <dbReference type="SAM" id="MobiDB-lite"/>
    </source>
</evidence>
<gene>
    <name evidence="5" type="primary">Sb_1</name>
    <name evidence="5" type="ORF">G6Z76_0013670</name>
</gene>
<proteinExistence type="predicted"/>
<feature type="region of interest" description="Disordered" evidence="2">
    <location>
        <begin position="983"/>
        <end position="1031"/>
    </location>
</feature>
<feature type="compositionally biased region" description="Basic and acidic residues" evidence="2">
    <location>
        <begin position="1012"/>
        <end position="1028"/>
    </location>
</feature>
<evidence type="ECO:0000259" key="4">
    <source>
        <dbReference type="PROSITE" id="PS50240"/>
    </source>
</evidence>
<name>A0A836FIH2_9HYME</name>
<feature type="region of interest" description="Disordered" evidence="2">
    <location>
        <begin position="603"/>
        <end position="684"/>
    </location>
</feature>
<organism evidence="5 6">
    <name type="scientific">Acromyrmex charruanus</name>
    <dbReference type="NCBI Taxonomy" id="2715315"/>
    <lineage>
        <taxon>Eukaryota</taxon>
        <taxon>Metazoa</taxon>
        <taxon>Ecdysozoa</taxon>
        <taxon>Arthropoda</taxon>
        <taxon>Hexapoda</taxon>
        <taxon>Insecta</taxon>
        <taxon>Pterygota</taxon>
        <taxon>Neoptera</taxon>
        <taxon>Endopterygota</taxon>
        <taxon>Hymenoptera</taxon>
        <taxon>Apocrita</taxon>
        <taxon>Aculeata</taxon>
        <taxon>Formicoidea</taxon>
        <taxon>Formicidae</taxon>
        <taxon>Myrmicinae</taxon>
        <taxon>Acromyrmex</taxon>
    </lineage>
</organism>
<feature type="region of interest" description="Disordered" evidence="2">
    <location>
        <begin position="99"/>
        <end position="136"/>
    </location>
</feature>
<dbReference type="GO" id="GO:0004252">
    <property type="term" value="F:serine-type endopeptidase activity"/>
    <property type="evidence" value="ECO:0007669"/>
    <property type="project" value="InterPro"/>
</dbReference>
<dbReference type="SMART" id="SM00020">
    <property type="entry name" value="Tryp_SPc"/>
    <property type="match status" value="1"/>
</dbReference>
<feature type="compositionally biased region" description="Low complexity" evidence="2">
    <location>
        <begin position="431"/>
        <end position="440"/>
    </location>
</feature>
<evidence type="ECO:0000313" key="6">
    <source>
        <dbReference type="Proteomes" id="UP000669903"/>
    </source>
</evidence>
<feature type="region of interest" description="Disordered" evidence="2">
    <location>
        <begin position="301"/>
        <end position="363"/>
    </location>
</feature>
<sequence length="1186" mass="129987">MCNRRKQVWSTVIIGNVLIYTIVIASPIYVPQFQPGSTGRNIRHLPCVSRRSGETGVCMFAFTCAKANGTHLGTCIDRFYFGSCCKIDDEPDIFPQDNSIDDGPPAPRPFITTHRPTGSSGIPEYFTKPKPTDEKKPQTISGFLNTQSTQTSANTMRDTTKFVTKKPTITTIEMTTQTTRLSTFQTVQNAAGPSTEATLKATNNTVNIPANISPSITRQPTKPTILDSTFRPSTLNLTKLTTITSETTAKKPISMITVQKPTVQTSQKPFSSTTRPIVQHESTTTTIKNVLTVTTQKVVPSTKFPPRNTTSIKPLNQTTTRKPSTKRPSTTVTTKRPVVTTKKPTTLTKRPSTPTKPLTNSSFGTTLPAITKPHSTSGSFSNGSFSTSADRATESTLASTGIKPSIATTATTNTIQKTTITPTNLDHKGSTKTTTPKTTLKPTSTVRITTARPSTTTKTTINRPVTTKPSSSTTTKLKPTKTTSTTTKITRPEYTNATTTTEGSKPLSSTVGSTVSVTRPRPSTTKPTPLTKLPVNTSSIVEVTTSISSSISTFTVRNESTSTHVTPIKDQNVNHTLEEIPLTTYSPGLVTWSSNSDEVSTKASNKTISSTSTSTSSTPMPTSTSTLTLTSTSTVASSSEQVETDWSPITTPDGWIMIQSPTTEKLPETQESSTEPVTESPIQSLTSAKPITESSIIPDIIKKPTVTTLLSTIASVTIDMELPVPMETLNMSDYKQGRQKNYVSDASAQRYRFIQSNTARPFSNMTAQLGLMRFNKTLFVLAVCGRRMFPEPKIVGGERSSFGKWPWQISLRQWRSQTYLHKCGAALLNENWAITAAHCVESVPPSELLLRIGEHDLANEDEPYGYQERRVQIVASHPQFDARTFEYDLALLRFYDPLLPFQPNVLPICLPDDDETYVGRTAYVTGWGRLYDEGPLPSVLQEVAVPVINNTVCEAMYKNAGYIEHIPHIFICAGWRNGGFDSCEKREPPPQQVDGKGAEKKKEQDEEGDEEERGRERSLPPPHLEKCPNARVPVGTISAGPDMVYYPWLSRSLACRLYLFGFTSYLCGELTSLSQEDANERACSADVCRRGLPILRTGGASPQVNTRIGGSRSRKPSKTSSIGASRGEQVEPINTYYWTEHSILTEIERCLDVRLAKMSLVHRYQQCVDAVVIASPMYVPQFQPGK</sequence>
<dbReference type="PANTHER" id="PTHR24252">
    <property type="entry name" value="ACROSIN-RELATED"/>
    <property type="match status" value="1"/>
</dbReference>
<feature type="compositionally biased region" description="Polar residues" evidence="2">
    <location>
        <begin position="659"/>
        <end position="684"/>
    </location>
</feature>
<feature type="compositionally biased region" description="Polar residues" evidence="2">
    <location>
        <begin position="307"/>
        <end position="321"/>
    </location>
</feature>
<dbReference type="InterPro" id="IPR043504">
    <property type="entry name" value="Peptidase_S1_PA_chymotrypsin"/>
</dbReference>
<accession>A0A836FIH2</accession>
<feature type="non-terminal residue" evidence="5">
    <location>
        <position position="1186"/>
    </location>
</feature>
<dbReference type="PROSITE" id="PS00134">
    <property type="entry name" value="TRYPSIN_HIS"/>
    <property type="match status" value="1"/>
</dbReference>
<dbReference type="EMBL" id="JAANIC010004451">
    <property type="protein sequence ID" value="KAG5334742.1"/>
    <property type="molecule type" value="Genomic_DNA"/>
</dbReference>
<dbReference type="Gene3D" id="2.40.10.10">
    <property type="entry name" value="Trypsin-like serine proteases"/>
    <property type="match status" value="1"/>
</dbReference>
<keyword evidence="3" id="KW-0472">Membrane</keyword>
<feature type="non-terminal residue" evidence="5">
    <location>
        <position position="1"/>
    </location>
</feature>
<dbReference type="GO" id="GO:0006508">
    <property type="term" value="P:proteolysis"/>
    <property type="evidence" value="ECO:0007669"/>
    <property type="project" value="InterPro"/>
</dbReference>
<feature type="transmembrane region" description="Helical" evidence="3">
    <location>
        <begin position="12"/>
        <end position="30"/>
    </location>
</feature>
<dbReference type="PANTHER" id="PTHR24252:SF10">
    <property type="entry name" value="SERINE PROTEASE 56"/>
    <property type="match status" value="1"/>
</dbReference>
<keyword evidence="6" id="KW-1185">Reference proteome</keyword>
<feature type="compositionally biased region" description="Low complexity" evidence="2">
    <location>
        <begin position="508"/>
        <end position="531"/>
    </location>
</feature>
<reference evidence="5" key="1">
    <citation type="submission" date="2020-03" db="EMBL/GenBank/DDBJ databases">
        <title>Relaxed selection underlies rapid genomic changes in the transitions from sociality to social parasitism in ants.</title>
        <authorList>
            <person name="Bi X."/>
        </authorList>
    </citation>
    <scope>NUCLEOTIDE SEQUENCE</scope>
    <source>
        <strain evidence="5">BGI-DK2014a</strain>
        <tissue evidence="5">Whole body</tissue>
    </source>
</reference>
<evidence type="ECO:0000313" key="5">
    <source>
        <dbReference type="EMBL" id="KAG5334742.1"/>
    </source>
</evidence>
<dbReference type="InterPro" id="IPR009003">
    <property type="entry name" value="Peptidase_S1_PA"/>
</dbReference>